<evidence type="ECO:0000313" key="4">
    <source>
        <dbReference type="Proteomes" id="UP000749293"/>
    </source>
</evidence>
<dbReference type="EMBL" id="JAANYQ010000004">
    <property type="protein sequence ID" value="KAF4124553.1"/>
    <property type="molecule type" value="Genomic_DNA"/>
</dbReference>
<feature type="region of interest" description="Disordered" evidence="1">
    <location>
        <begin position="310"/>
        <end position="330"/>
    </location>
</feature>
<feature type="compositionally biased region" description="Acidic residues" evidence="1">
    <location>
        <begin position="28"/>
        <end position="43"/>
    </location>
</feature>
<feature type="non-terminal residue" evidence="3">
    <location>
        <position position="1"/>
    </location>
</feature>
<dbReference type="PANTHER" id="PTHR11736">
    <property type="entry name" value="MELANOMA-ASSOCIATED ANTIGEN MAGE ANTIGEN"/>
    <property type="match status" value="1"/>
</dbReference>
<dbReference type="Pfam" id="PF01454">
    <property type="entry name" value="MAGE"/>
    <property type="match status" value="1"/>
</dbReference>
<dbReference type="GO" id="GO:0005634">
    <property type="term" value="C:nucleus"/>
    <property type="evidence" value="ECO:0007669"/>
    <property type="project" value="TreeGrafter"/>
</dbReference>
<dbReference type="InterPro" id="IPR041898">
    <property type="entry name" value="MAGE_WH1"/>
</dbReference>
<accession>A0A9P4YWV0</accession>
<dbReference type="RefSeq" id="XP_035323205.1">
    <property type="nucleotide sequence ID" value="XM_035467193.1"/>
</dbReference>
<comment type="caution">
    <text evidence="3">The sequence shown here is derived from an EMBL/GenBank/DDBJ whole genome shotgun (WGS) entry which is preliminary data.</text>
</comment>
<evidence type="ECO:0000256" key="1">
    <source>
        <dbReference type="SAM" id="MobiDB-lite"/>
    </source>
</evidence>
<name>A0A9P4YWV0_9HYPO</name>
<feature type="region of interest" description="Disordered" evidence="1">
    <location>
        <begin position="1"/>
        <end position="51"/>
    </location>
</feature>
<dbReference type="OrthoDB" id="205198at2759"/>
<protein>
    <submittedName>
        <fullName evidence="3">MAGE family</fullName>
    </submittedName>
</protein>
<reference evidence="3" key="1">
    <citation type="submission" date="2020-03" db="EMBL/GenBank/DDBJ databases">
        <title>Site-based positive gene gene selection in Geosmithia morbida across the United States reveals a broad range of putative effectors and factors for local host and environmental adapation.</title>
        <authorList>
            <person name="Onufrak A."/>
            <person name="Murdoch R.W."/>
            <person name="Gazis R."/>
            <person name="Huff M."/>
            <person name="Staton M."/>
            <person name="Klingeman W."/>
            <person name="Hadziabdic D."/>
        </authorList>
    </citation>
    <scope>NUCLEOTIDE SEQUENCE</scope>
    <source>
        <strain evidence="3">1262</strain>
    </source>
</reference>
<evidence type="ECO:0000259" key="2">
    <source>
        <dbReference type="SMART" id="SM01373"/>
    </source>
</evidence>
<dbReference type="InterPro" id="IPR002190">
    <property type="entry name" value="MHD_dom"/>
</dbReference>
<dbReference type="GO" id="GO:0006281">
    <property type="term" value="P:DNA repair"/>
    <property type="evidence" value="ECO:0007669"/>
    <property type="project" value="TreeGrafter"/>
</dbReference>
<dbReference type="SMART" id="SM01373">
    <property type="entry name" value="MAGE"/>
    <property type="match status" value="1"/>
</dbReference>
<evidence type="ECO:0000313" key="3">
    <source>
        <dbReference type="EMBL" id="KAF4124553.1"/>
    </source>
</evidence>
<dbReference type="GeneID" id="55971447"/>
<dbReference type="Gene3D" id="1.10.10.1210">
    <property type="entry name" value="MAGE homology domain, winged helix WH2 motif"/>
    <property type="match status" value="1"/>
</dbReference>
<dbReference type="Gene3D" id="1.10.10.1200">
    <property type="entry name" value="MAGE homology domain, winged helix WH1 motif"/>
    <property type="match status" value="1"/>
</dbReference>
<organism evidence="3 4">
    <name type="scientific">Geosmithia morbida</name>
    <dbReference type="NCBI Taxonomy" id="1094350"/>
    <lineage>
        <taxon>Eukaryota</taxon>
        <taxon>Fungi</taxon>
        <taxon>Dikarya</taxon>
        <taxon>Ascomycota</taxon>
        <taxon>Pezizomycotina</taxon>
        <taxon>Sordariomycetes</taxon>
        <taxon>Hypocreomycetidae</taxon>
        <taxon>Hypocreales</taxon>
        <taxon>Bionectriaceae</taxon>
        <taxon>Geosmithia</taxon>
    </lineage>
</organism>
<dbReference type="PANTHER" id="PTHR11736:SF14">
    <property type="entry name" value="NSE3 HOMOLOG, SMC5-SMC6 COMPLEX COMPONENT"/>
    <property type="match status" value="1"/>
</dbReference>
<gene>
    <name evidence="3" type="ORF">GMORB2_5219</name>
</gene>
<proteinExistence type="predicted"/>
<dbReference type="Proteomes" id="UP000749293">
    <property type="component" value="Unassembled WGS sequence"/>
</dbReference>
<dbReference type="AlphaFoldDB" id="A0A9P4YWV0"/>
<feature type="compositionally biased region" description="Low complexity" evidence="1">
    <location>
        <begin position="311"/>
        <end position="322"/>
    </location>
</feature>
<sequence length="330" mass="36482">MSGRRRMRDEADDEEDTRPRQRRHHDESDDAGDSESGGDDPDAGGEATRSADEQMAKKLVRYALSCEYSRATIRRDGIREKVLGSHGRSFRRVFTLAQKQLRLVWGMELRELPAREKVTLHEKRKGTRFLDPTGFLFLFTLIPDQRIAMSSNTQPKTGTGSYILCSTLPASLRSAAIIPPSRAPSHDDESTYVAFYTLVVSCIWLNGGELSEQKLRRYLVRLNADHNVSSEKTEAILKRMERQGYVVRRVDRQAAGGGGQDGDHNTTWHVGSRAKEEIGLDGVIGMVEEVFGGTSPELEKKLRASLGIRTAAGGSDGNDAANETGNGSTT</sequence>
<dbReference type="InterPro" id="IPR041899">
    <property type="entry name" value="MAGE_WH2"/>
</dbReference>
<keyword evidence="4" id="KW-1185">Reference proteome</keyword>
<dbReference type="InterPro" id="IPR037445">
    <property type="entry name" value="MAGE"/>
</dbReference>
<feature type="domain" description="MAGE" evidence="2">
    <location>
        <begin position="59"/>
        <end position="283"/>
    </location>
</feature>